<name>A0AAV9DQ58_ACOCL</name>
<dbReference type="InterPro" id="IPR001563">
    <property type="entry name" value="Peptidase_S10"/>
</dbReference>
<evidence type="ECO:0000256" key="1">
    <source>
        <dbReference type="ARBA" id="ARBA00009431"/>
    </source>
</evidence>
<dbReference type="GO" id="GO:0004185">
    <property type="term" value="F:serine-type carboxypeptidase activity"/>
    <property type="evidence" value="ECO:0007669"/>
    <property type="project" value="InterPro"/>
</dbReference>
<reference evidence="2" key="1">
    <citation type="journal article" date="2023" name="Nat. Commun.">
        <title>Diploid and tetraploid genomes of Acorus and the evolution of monocots.</title>
        <authorList>
            <person name="Ma L."/>
            <person name="Liu K.W."/>
            <person name="Li Z."/>
            <person name="Hsiao Y.Y."/>
            <person name="Qi Y."/>
            <person name="Fu T."/>
            <person name="Tang G.D."/>
            <person name="Zhang D."/>
            <person name="Sun W.H."/>
            <person name="Liu D.K."/>
            <person name="Li Y."/>
            <person name="Chen G.Z."/>
            <person name="Liu X.D."/>
            <person name="Liao X.Y."/>
            <person name="Jiang Y.T."/>
            <person name="Yu X."/>
            <person name="Hao Y."/>
            <person name="Huang J."/>
            <person name="Zhao X.W."/>
            <person name="Ke S."/>
            <person name="Chen Y.Y."/>
            <person name="Wu W.L."/>
            <person name="Hsu J.L."/>
            <person name="Lin Y.F."/>
            <person name="Huang M.D."/>
            <person name="Li C.Y."/>
            <person name="Huang L."/>
            <person name="Wang Z.W."/>
            <person name="Zhao X."/>
            <person name="Zhong W.Y."/>
            <person name="Peng D.H."/>
            <person name="Ahmad S."/>
            <person name="Lan S."/>
            <person name="Zhang J.S."/>
            <person name="Tsai W.C."/>
            <person name="Van de Peer Y."/>
            <person name="Liu Z.J."/>
        </authorList>
    </citation>
    <scope>NUCLEOTIDE SEQUENCE</scope>
    <source>
        <strain evidence="2">CP</strain>
    </source>
</reference>
<evidence type="ECO:0000313" key="3">
    <source>
        <dbReference type="Proteomes" id="UP001180020"/>
    </source>
</evidence>
<dbReference type="GO" id="GO:0006508">
    <property type="term" value="P:proteolysis"/>
    <property type="evidence" value="ECO:0007669"/>
    <property type="project" value="InterPro"/>
</dbReference>
<protein>
    <submittedName>
        <fullName evidence="2">Serine carboxypeptidase II-3</fullName>
    </submittedName>
</protein>
<dbReference type="SUPFAM" id="SSF53474">
    <property type="entry name" value="alpha/beta-Hydrolases"/>
    <property type="match status" value="1"/>
</dbReference>
<dbReference type="Proteomes" id="UP001180020">
    <property type="component" value="Unassembled WGS sequence"/>
</dbReference>
<accession>A0AAV9DQ58</accession>
<dbReference type="EMBL" id="JAUJYO010000012">
    <property type="protein sequence ID" value="KAK1302775.1"/>
    <property type="molecule type" value="Genomic_DNA"/>
</dbReference>
<dbReference type="InterPro" id="IPR029058">
    <property type="entry name" value="AB_hydrolase_fold"/>
</dbReference>
<organism evidence="2 3">
    <name type="scientific">Acorus calamus</name>
    <name type="common">Sweet flag</name>
    <dbReference type="NCBI Taxonomy" id="4465"/>
    <lineage>
        <taxon>Eukaryota</taxon>
        <taxon>Viridiplantae</taxon>
        <taxon>Streptophyta</taxon>
        <taxon>Embryophyta</taxon>
        <taxon>Tracheophyta</taxon>
        <taxon>Spermatophyta</taxon>
        <taxon>Magnoliopsida</taxon>
        <taxon>Liliopsida</taxon>
        <taxon>Acoraceae</taxon>
        <taxon>Acorus</taxon>
    </lineage>
</organism>
<keyword evidence="3" id="KW-1185">Reference proteome</keyword>
<evidence type="ECO:0000313" key="2">
    <source>
        <dbReference type="EMBL" id="KAK1302775.1"/>
    </source>
</evidence>
<sequence>MRASTTGTYYKPVYVSPQEVLSGDTDGRIPVTTRYSVSRLGLPVKTSCPKYSLTDMSFELHQHYVKVGVYAVGYDGLALVTVRGTEHFVPSYQPARALTLFTSFLEGKLPPSS</sequence>
<dbReference type="AlphaFoldDB" id="A0AAV9DQ58"/>
<keyword evidence="2" id="KW-0121">Carboxypeptidase</keyword>
<keyword evidence="2" id="KW-0645">Protease</keyword>
<gene>
    <name evidence="2" type="primary">CXP:2-3</name>
    <name evidence="2" type="ORF">QJS10_CPB12g01578</name>
</gene>
<dbReference type="Pfam" id="PF00450">
    <property type="entry name" value="Peptidase_S10"/>
    <property type="match status" value="1"/>
</dbReference>
<comment type="caution">
    <text evidence="2">The sequence shown here is derived from an EMBL/GenBank/DDBJ whole genome shotgun (WGS) entry which is preliminary data.</text>
</comment>
<reference evidence="2" key="2">
    <citation type="submission" date="2023-06" db="EMBL/GenBank/DDBJ databases">
        <authorList>
            <person name="Ma L."/>
            <person name="Liu K.-W."/>
            <person name="Li Z."/>
            <person name="Hsiao Y.-Y."/>
            <person name="Qi Y."/>
            <person name="Fu T."/>
            <person name="Tang G."/>
            <person name="Zhang D."/>
            <person name="Sun W.-H."/>
            <person name="Liu D.-K."/>
            <person name="Li Y."/>
            <person name="Chen G.-Z."/>
            <person name="Liu X.-D."/>
            <person name="Liao X.-Y."/>
            <person name="Jiang Y.-T."/>
            <person name="Yu X."/>
            <person name="Hao Y."/>
            <person name="Huang J."/>
            <person name="Zhao X.-W."/>
            <person name="Ke S."/>
            <person name="Chen Y.-Y."/>
            <person name="Wu W.-L."/>
            <person name="Hsu J.-L."/>
            <person name="Lin Y.-F."/>
            <person name="Huang M.-D."/>
            <person name="Li C.-Y."/>
            <person name="Huang L."/>
            <person name="Wang Z.-W."/>
            <person name="Zhao X."/>
            <person name="Zhong W.-Y."/>
            <person name="Peng D.-H."/>
            <person name="Ahmad S."/>
            <person name="Lan S."/>
            <person name="Zhang J.-S."/>
            <person name="Tsai W.-C."/>
            <person name="Van De Peer Y."/>
            <person name="Liu Z.-J."/>
        </authorList>
    </citation>
    <scope>NUCLEOTIDE SEQUENCE</scope>
    <source>
        <strain evidence="2">CP</strain>
        <tissue evidence="2">Leaves</tissue>
    </source>
</reference>
<proteinExistence type="inferred from homology"/>
<dbReference type="Gene3D" id="3.40.50.11320">
    <property type="match status" value="1"/>
</dbReference>
<keyword evidence="2" id="KW-0378">Hydrolase</keyword>
<comment type="similarity">
    <text evidence="1">Belongs to the peptidase S10 family.</text>
</comment>